<keyword evidence="8 9" id="KW-0472">Membrane</keyword>
<dbReference type="OMA" id="RYGRMVC"/>
<keyword evidence="5" id="KW-0677">Repeat</keyword>
<evidence type="ECO:0000256" key="8">
    <source>
        <dbReference type="ARBA" id="ARBA00023136"/>
    </source>
</evidence>
<protein>
    <recommendedName>
        <fullName evidence="13">MC family mitochondrial carrier protein</fullName>
    </recommendedName>
</protein>
<dbReference type="EMBL" id="KB932203">
    <property type="protein sequence ID" value="KCV71155.1"/>
    <property type="molecule type" value="Genomic_DNA"/>
</dbReference>
<keyword evidence="12" id="KW-1185">Reference proteome</keyword>
<name>A0A058ZA75_FONAL</name>
<evidence type="ECO:0000256" key="10">
    <source>
        <dbReference type="RuleBase" id="RU000488"/>
    </source>
</evidence>
<dbReference type="GO" id="GO:0071913">
    <property type="term" value="F:citrate secondary active transmembrane transporter activity"/>
    <property type="evidence" value="ECO:0007669"/>
    <property type="project" value="TreeGrafter"/>
</dbReference>
<evidence type="ECO:0000256" key="7">
    <source>
        <dbReference type="ARBA" id="ARBA00023128"/>
    </source>
</evidence>
<evidence type="ECO:0000256" key="1">
    <source>
        <dbReference type="ARBA" id="ARBA00004225"/>
    </source>
</evidence>
<evidence type="ECO:0000256" key="9">
    <source>
        <dbReference type="PROSITE-ProRule" id="PRU00282"/>
    </source>
</evidence>
<dbReference type="eggNOG" id="KOG0036">
    <property type="taxonomic scope" value="Eukaryota"/>
</dbReference>
<feature type="repeat" description="Solcar" evidence="9">
    <location>
        <begin position="92"/>
        <end position="173"/>
    </location>
</feature>
<dbReference type="OrthoDB" id="44467at2759"/>
<dbReference type="AlphaFoldDB" id="A0A058ZA75"/>
<evidence type="ECO:0008006" key="13">
    <source>
        <dbReference type="Google" id="ProtNLM"/>
    </source>
</evidence>
<dbReference type="GO" id="GO:0031966">
    <property type="term" value="C:mitochondrial membrane"/>
    <property type="evidence" value="ECO:0007669"/>
    <property type="project" value="UniProtKB-SubCell"/>
</dbReference>
<sequence>MASENAPAPRRTLTALQSGIVGAFAGTTEVLINQPFVGWKNAVQQSTKIDWRPNFLYRGVVINSASIAPITAVQFGVNGFLTPILRGNKAEASSGDRLLAALVAGGASAVVSTPAELVMIQQQNTGKALFETAKIVMREHGARIFYKGLVPTAVRESVFTCGYLGLAPVLNEMLLKTTLGNSDPGRLTALVTASIVAGQIAAFVTQPFDSVKTRMQGDIGAVGRPARYTTLAKSFSLMTKELGVRGLYAGIIPRGLRMVSAVFVFQIFGRLYEDLLFPQ</sequence>
<evidence type="ECO:0000313" key="11">
    <source>
        <dbReference type="EMBL" id="KCV71155.1"/>
    </source>
</evidence>
<dbReference type="Pfam" id="PF00153">
    <property type="entry name" value="Mito_carr"/>
    <property type="match status" value="2"/>
</dbReference>
<dbReference type="RefSeq" id="XP_009494278.1">
    <property type="nucleotide sequence ID" value="XM_009496003.1"/>
</dbReference>
<evidence type="ECO:0000256" key="5">
    <source>
        <dbReference type="ARBA" id="ARBA00022737"/>
    </source>
</evidence>
<dbReference type="InterPro" id="IPR018108">
    <property type="entry name" value="MCP_transmembrane"/>
</dbReference>
<evidence type="ECO:0000313" key="12">
    <source>
        <dbReference type="Proteomes" id="UP000030693"/>
    </source>
</evidence>
<dbReference type="PANTHER" id="PTHR45788:SF4">
    <property type="entry name" value="TRICARBOXYLATE TRANSPORT PROTEIN, MITOCHONDRIAL"/>
    <property type="match status" value="1"/>
</dbReference>
<keyword evidence="7" id="KW-0496">Mitochondrion</keyword>
<evidence type="ECO:0000256" key="3">
    <source>
        <dbReference type="ARBA" id="ARBA00022448"/>
    </source>
</evidence>
<comment type="similarity">
    <text evidence="2 10">Belongs to the mitochondrial carrier (TC 2.A.29) family.</text>
</comment>
<feature type="repeat" description="Solcar" evidence="9">
    <location>
        <begin position="185"/>
        <end position="274"/>
    </location>
</feature>
<dbReference type="SUPFAM" id="SSF103506">
    <property type="entry name" value="Mitochondrial carrier"/>
    <property type="match status" value="1"/>
</dbReference>
<dbReference type="PROSITE" id="PS50920">
    <property type="entry name" value="SOLCAR"/>
    <property type="match status" value="2"/>
</dbReference>
<dbReference type="GO" id="GO:0006843">
    <property type="term" value="P:mitochondrial citrate transmembrane transport"/>
    <property type="evidence" value="ECO:0007669"/>
    <property type="project" value="TreeGrafter"/>
</dbReference>
<dbReference type="InterPro" id="IPR023395">
    <property type="entry name" value="MCP_dom_sf"/>
</dbReference>
<dbReference type="InterPro" id="IPR049563">
    <property type="entry name" value="TXTP-like"/>
</dbReference>
<dbReference type="STRING" id="691883.A0A058ZA75"/>
<comment type="subcellular location">
    <subcellularLocation>
        <location evidence="1">Mitochondrion membrane</location>
        <topology evidence="1">Multi-pass membrane protein</topology>
    </subcellularLocation>
</comment>
<evidence type="ECO:0000256" key="6">
    <source>
        <dbReference type="ARBA" id="ARBA00022989"/>
    </source>
</evidence>
<keyword evidence="6" id="KW-1133">Transmembrane helix</keyword>
<keyword evidence="4 9" id="KW-0812">Transmembrane</keyword>
<organism evidence="11">
    <name type="scientific">Fonticula alba</name>
    <name type="common">Slime mold</name>
    <dbReference type="NCBI Taxonomy" id="691883"/>
    <lineage>
        <taxon>Eukaryota</taxon>
        <taxon>Rotosphaerida</taxon>
        <taxon>Fonticulaceae</taxon>
        <taxon>Fonticula</taxon>
    </lineage>
</organism>
<evidence type="ECO:0000256" key="4">
    <source>
        <dbReference type="ARBA" id="ARBA00022692"/>
    </source>
</evidence>
<dbReference type="Gene3D" id="1.50.40.10">
    <property type="entry name" value="Mitochondrial carrier domain"/>
    <property type="match status" value="1"/>
</dbReference>
<dbReference type="GeneID" id="20526830"/>
<proteinExistence type="inferred from homology"/>
<keyword evidence="3 10" id="KW-0813">Transport</keyword>
<dbReference type="Proteomes" id="UP000030693">
    <property type="component" value="Unassembled WGS sequence"/>
</dbReference>
<accession>A0A058ZA75</accession>
<evidence type="ECO:0000256" key="2">
    <source>
        <dbReference type="ARBA" id="ARBA00006375"/>
    </source>
</evidence>
<reference evidence="11" key="1">
    <citation type="submission" date="2013-04" db="EMBL/GenBank/DDBJ databases">
        <title>The Genome Sequence of Fonticula alba ATCC 38817.</title>
        <authorList>
            <consortium name="The Broad Institute Genomics Platform"/>
            <person name="Russ C."/>
            <person name="Cuomo C."/>
            <person name="Burger G."/>
            <person name="Gray M.W."/>
            <person name="Holland P.W.H."/>
            <person name="King N."/>
            <person name="Lang F.B.F."/>
            <person name="Roger A.J."/>
            <person name="Ruiz-Trillo I."/>
            <person name="Brown M."/>
            <person name="Walker B."/>
            <person name="Young S."/>
            <person name="Zeng Q."/>
            <person name="Gargeya S."/>
            <person name="Fitzgerald M."/>
            <person name="Haas B."/>
            <person name="Abouelleil A."/>
            <person name="Allen A.W."/>
            <person name="Alvarado L."/>
            <person name="Arachchi H.M."/>
            <person name="Berlin A.M."/>
            <person name="Chapman S.B."/>
            <person name="Gainer-Dewar J."/>
            <person name="Goldberg J."/>
            <person name="Griggs A."/>
            <person name="Gujja S."/>
            <person name="Hansen M."/>
            <person name="Howarth C."/>
            <person name="Imamovic A."/>
            <person name="Ireland A."/>
            <person name="Larimer J."/>
            <person name="McCowan C."/>
            <person name="Murphy C."/>
            <person name="Pearson M."/>
            <person name="Poon T.W."/>
            <person name="Priest M."/>
            <person name="Roberts A."/>
            <person name="Saif S."/>
            <person name="Shea T."/>
            <person name="Sisk P."/>
            <person name="Sykes S."/>
            <person name="Wortman J."/>
            <person name="Nusbaum C."/>
            <person name="Birren B."/>
        </authorList>
    </citation>
    <scope>NUCLEOTIDE SEQUENCE [LARGE SCALE GENOMIC DNA]</scope>
    <source>
        <strain evidence="11">ATCC 38817</strain>
    </source>
</reference>
<dbReference type="PANTHER" id="PTHR45788">
    <property type="entry name" value="SUCCINATE/FUMARATE MITOCHONDRIAL TRANSPORTER-RELATED"/>
    <property type="match status" value="1"/>
</dbReference>
<gene>
    <name evidence="11" type="ORF">H696_02105</name>
</gene>